<reference evidence="1" key="1">
    <citation type="journal article" date="2015" name="Nature">
        <title>Complex archaea that bridge the gap between prokaryotes and eukaryotes.</title>
        <authorList>
            <person name="Spang A."/>
            <person name="Saw J.H."/>
            <person name="Jorgensen S.L."/>
            <person name="Zaremba-Niedzwiedzka K."/>
            <person name="Martijn J."/>
            <person name="Lind A.E."/>
            <person name="van Eijk R."/>
            <person name="Schleper C."/>
            <person name="Guy L."/>
            <person name="Ettema T.J."/>
        </authorList>
    </citation>
    <scope>NUCLEOTIDE SEQUENCE</scope>
</reference>
<evidence type="ECO:0000313" key="1">
    <source>
        <dbReference type="EMBL" id="KKK59736.1"/>
    </source>
</evidence>
<dbReference type="EMBL" id="LAZR01063316">
    <property type="protein sequence ID" value="KKK59736.1"/>
    <property type="molecule type" value="Genomic_DNA"/>
</dbReference>
<name>A0A0F8ZIF5_9ZZZZ</name>
<proteinExistence type="predicted"/>
<sequence>MGRAFRGPDTVGVDLNEFAIGHLSEVITEGICQECHTSECDNCYGMVVLGHIENQIGEAGIAFMKQMAQDWLSACVDELEPGAK</sequence>
<gene>
    <name evidence="1" type="ORF">LCGC14_3031410</name>
</gene>
<comment type="caution">
    <text evidence="1">The sequence shown here is derived from an EMBL/GenBank/DDBJ whole genome shotgun (WGS) entry which is preliminary data.</text>
</comment>
<dbReference type="AlphaFoldDB" id="A0A0F8ZIF5"/>
<accession>A0A0F8ZIF5</accession>
<organism evidence="1">
    <name type="scientific">marine sediment metagenome</name>
    <dbReference type="NCBI Taxonomy" id="412755"/>
    <lineage>
        <taxon>unclassified sequences</taxon>
        <taxon>metagenomes</taxon>
        <taxon>ecological metagenomes</taxon>
    </lineage>
</organism>
<protein>
    <submittedName>
        <fullName evidence="1">Uncharacterized protein</fullName>
    </submittedName>
</protein>